<sequence>MWARCAKDGYCFKFALYCGKDTEAPIDLPLGSRVVQEMLEAVETCTDHKGHLHLLRRSGALEIVRHLEDVFLERGAPAEILTDNATEFRGRAMMAFAARWDVAMRFRAAYEPGGNGVVERHYRTIKVMVARQACSVAEAVHRYNVTPKDGSDPATAPINEVFRHPGRDVDVTPRGRTNGQQCDALPLKTPGVYQSSAAVLVDPTQLRDMVTAAVREAVAVQAAPAPSVAATAVSSDVLTVAAPPPSPPVADLSNTGTSRRPVGAPLQSEPVAAAVRHRIVSDQYVDLGTLLDGTDQAEGEPAPSYQLVAGLLRPVSRSPRAITTFGLWCSAFIRFAGVYIEAHPADAAGLLAHMRQACQLTAPGLGFAWR</sequence>
<dbReference type="InterPro" id="IPR001584">
    <property type="entry name" value="Integrase_cat-core"/>
</dbReference>
<protein>
    <recommendedName>
        <fullName evidence="2">Integrase catalytic domain-containing protein</fullName>
    </recommendedName>
</protein>
<gene>
    <name evidence="3" type="ORF">FJT64_000683</name>
</gene>
<name>A0A6A4VL54_AMPAM</name>
<accession>A0A6A4VL54</accession>
<dbReference type="SUPFAM" id="SSF53098">
    <property type="entry name" value="Ribonuclease H-like"/>
    <property type="match status" value="1"/>
</dbReference>
<dbReference type="Gene3D" id="3.30.420.10">
    <property type="entry name" value="Ribonuclease H-like superfamily/Ribonuclease H"/>
    <property type="match status" value="1"/>
</dbReference>
<dbReference type="InterPro" id="IPR036397">
    <property type="entry name" value="RNaseH_sf"/>
</dbReference>
<dbReference type="InterPro" id="IPR012337">
    <property type="entry name" value="RNaseH-like_sf"/>
</dbReference>
<dbReference type="EMBL" id="VIIS01001631">
    <property type="protein sequence ID" value="KAF0295246.1"/>
    <property type="molecule type" value="Genomic_DNA"/>
</dbReference>
<dbReference type="PROSITE" id="PS50994">
    <property type="entry name" value="INTEGRASE"/>
    <property type="match status" value="1"/>
</dbReference>
<evidence type="ECO:0000313" key="3">
    <source>
        <dbReference type="EMBL" id="KAF0295246.1"/>
    </source>
</evidence>
<dbReference type="GO" id="GO:0003676">
    <property type="term" value="F:nucleic acid binding"/>
    <property type="evidence" value="ECO:0007669"/>
    <property type="project" value="InterPro"/>
</dbReference>
<dbReference type="Proteomes" id="UP000440578">
    <property type="component" value="Unassembled WGS sequence"/>
</dbReference>
<evidence type="ECO:0000256" key="1">
    <source>
        <dbReference type="SAM" id="MobiDB-lite"/>
    </source>
</evidence>
<dbReference type="GO" id="GO:0015074">
    <property type="term" value="P:DNA integration"/>
    <property type="evidence" value="ECO:0007669"/>
    <property type="project" value="InterPro"/>
</dbReference>
<reference evidence="3 4" key="1">
    <citation type="submission" date="2019-07" db="EMBL/GenBank/DDBJ databases">
        <title>Draft genome assembly of a fouling barnacle, Amphibalanus amphitrite (Darwin, 1854): The first reference genome for Thecostraca.</title>
        <authorList>
            <person name="Kim W."/>
        </authorList>
    </citation>
    <scope>NUCLEOTIDE SEQUENCE [LARGE SCALE GENOMIC DNA]</scope>
    <source>
        <strain evidence="3">SNU_AA5</strain>
        <tissue evidence="3">Soma without cirri and trophi</tissue>
    </source>
</reference>
<keyword evidence="4" id="KW-1185">Reference proteome</keyword>
<proteinExistence type="predicted"/>
<dbReference type="AlphaFoldDB" id="A0A6A4VL54"/>
<feature type="domain" description="Integrase catalytic" evidence="2">
    <location>
        <begin position="67"/>
        <end position="181"/>
    </location>
</feature>
<organism evidence="3 4">
    <name type="scientific">Amphibalanus amphitrite</name>
    <name type="common">Striped barnacle</name>
    <name type="synonym">Balanus amphitrite</name>
    <dbReference type="NCBI Taxonomy" id="1232801"/>
    <lineage>
        <taxon>Eukaryota</taxon>
        <taxon>Metazoa</taxon>
        <taxon>Ecdysozoa</taxon>
        <taxon>Arthropoda</taxon>
        <taxon>Crustacea</taxon>
        <taxon>Multicrustacea</taxon>
        <taxon>Cirripedia</taxon>
        <taxon>Thoracica</taxon>
        <taxon>Thoracicalcarea</taxon>
        <taxon>Balanomorpha</taxon>
        <taxon>Balanoidea</taxon>
        <taxon>Balanidae</taxon>
        <taxon>Amphibalaninae</taxon>
        <taxon>Amphibalanus</taxon>
    </lineage>
</organism>
<feature type="region of interest" description="Disordered" evidence="1">
    <location>
        <begin position="239"/>
        <end position="263"/>
    </location>
</feature>
<comment type="caution">
    <text evidence="3">The sequence shown here is derived from an EMBL/GenBank/DDBJ whole genome shotgun (WGS) entry which is preliminary data.</text>
</comment>
<evidence type="ECO:0000313" key="4">
    <source>
        <dbReference type="Proteomes" id="UP000440578"/>
    </source>
</evidence>
<dbReference type="OrthoDB" id="6380429at2759"/>
<evidence type="ECO:0000259" key="2">
    <source>
        <dbReference type="PROSITE" id="PS50994"/>
    </source>
</evidence>